<sequence>MGEVVIRGEVDDSYITWFIFFSQTDIYTKCSIHLNKYGTTSAKK</sequence>
<dbReference type="EMBL" id="LAZR01001329">
    <property type="protein sequence ID" value="KKN46470.1"/>
    <property type="molecule type" value="Genomic_DNA"/>
</dbReference>
<dbReference type="AlphaFoldDB" id="A0A0F9QQK3"/>
<gene>
    <name evidence="1" type="ORF">LCGC14_0672740</name>
</gene>
<organism evidence="1">
    <name type="scientific">marine sediment metagenome</name>
    <dbReference type="NCBI Taxonomy" id="412755"/>
    <lineage>
        <taxon>unclassified sequences</taxon>
        <taxon>metagenomes</taxon>
        <taxon>ecological metagenomes</taxon>
    </lineage>
</organism>
<reference evidence="1" key="1">
    <citation type="journal article" date="2015" name="Nature">
        <title>Complex archaea that bridge the gap between prokaryotes and eukaryotes.</title>
        <authorList>
            <person name="Spang A."/>
            <person name="Saw J.H."/>
            <person name="Jorgensen S.L."/>
            <person name="Zaremba-Niedzwiedzka K."/>
            <person name="Martijn J."/>
            <person name="Lind A.E."/>
            <person name="van Eijk R."/>
            <person name="Schleper C."/>
            <person name="Guy L."/>
            <person name="Ettema T.J."/>
        </authorList>
    </citation>
    <scope>NUCLEOTIDE SEQUENCE</scope>
</reference>
<protein>
    <submittedName>
        <fullName evidence="1">Uncharacterized protein</fullName>
    </submittedName>
</protein>
<evidence type="ECO:0000313" key="1">
    <source>
        <dbReference type="EMBL" id="KKN46470.1"/>
    </source>
</evidence>
<comment type="caution">
    <text evidence="1">The sequence shown here is derived from an EMBL/GenBank/DDBJ whole genome shotgun (WGS) entry which is preliminary data.</text>
</comment>
<accession>A0A0F9QQK3</accession>
<proteinExistence type="predicted"/>
<name>A0A0F9QQK3_9ZZZZ</name>